<evidence type="ECO:0000313" key="2">
    <source>
        <dbReference type="EMBL" id="CAG8551803.1"/>
    </source>
</evidence>
<dbReference type="EMBL" id="CAJVQA010002584">
    <property type="protein sequence ID" value="CAG8551803.1"/>
    <property type="molecule type" value="Genomic_DNA"/>
</dbReference>
<name>A0A9N9FRR6_9GLOM</name>
<keyword evidence="3" id="KW-1185">Reference proteome</keyword>
<reference evidence="2" key="1">
    <citation type="submission" date="2021-06" db="EMBL/GenBank/DDBJ databases">
        <authorList>
            <person name="Kallberg Y."/>
            <person name="Tangrot J."/>
            <person name="Rosling A."/>
        </authorList>
    </citation>
    <scope>NUCLEOTIDE SEQUENCE</scope>
    <source>
        <strain evidence="2">FL966</strain>
    </source>
</reference>
<organism evidence="2 3">
    <name type="scientific">Cetraspora pellucida</name>
    <dbReference type="NCBI Taxonomy" id="1433469"/>
    <lineage>
        <taxon>Eukaryota</taxon>
        <taxon>Fungi</taxon>
        <taxon>Fungi incertae sedis</taxon>
        <taxon>Mucoromycota</taxon>
        <taxon>Glomeromycotina</taxon>
        <taxon>Glomeromycetes</taxon>
        <taxon>Diversisporales</taxon>
        <taxon>Gigasporaceae</taxon>
        <taxon>Cetraspora</taxon>
    </lineage>
</organism>
<evidence type="ECO:0000313" key="3">
    <source>
        <dbReference type="Proteomes" id="UP000789759"/>
    </source>
</evidence>
<keyword evidence="1" id="KW-0175">Coiled coil</keyword>
<protein>
    <submittedName>
        <fullName evidence="2">12945_t:CDS:1</fullName>
    </submittedName>
</protein>
<feature type="coiled-coil region" evidence="1">
    <location>
        <begin position="102"/>
        <end position="129"/>
    </location>
</feature>
<sequence length="134" mass="16482">MSKLYNFIQKLLPEKMSGNNMTKNQLLAEVNRLMTALDDQKREMKETHANEIKTRKKHEYEYSERLKEKDKILKHEKKTYKHERETHKHEKEEREKIYKRETDLMQQTINRLEQTINNLQTQLRNYENVSTPKY</sequence>
<feature type="coiled-coil region" evidence="1">
    <location>
        <begin position="23"/>
        <end position="50"/>
    </location>
</feature>
<dbReference type="Proteomes" id="UP000789759">
    <property type="component" value="Unassembled WGS sequence"/>
</dbReference>
<dbReference type="AlphaFoldDB" id="A0A9N9FRR6"/>
<accession>A0A9N9FRR6</accession>
<evidence type="ECO:0000256" key="1">
    <source>
        <dbReference type="SAM" id="Coils"/>
    </source>
</evidence>
<proteinExistence type="predicted"/>
<gene>
    <name evidence="2" type="ORF">CPELLU_LOCUS4789</name>
</gene>
<comment type="caution">
    <text evidence="2">The sequence shown here is derived from an EMBL/GenBank/DDBJ whole genome shotgun (WGS) entry which is preliminary data.</text>
</comment>